<organism evidence="2 3">
    <name type="scientific">Taxus chinensis</name>
    <name type="common">Chinese yew</name>
    <name type="synonym">Taxus wallichiana var. chinensis</name>
    <dbReference type="NCBI Taxonomy" id="29808"/>
    <lineage>
        <taxon>Eukaryota</taxon>
        <taxon>Viridiplantae</taxon>
        <taxon>Streptophyta</taxon>
        <taxon>Embryophyta</taxon>
        <taxon>Tracheophyta</taxon>
        <taxon>Spermatophyta</taxon>
        <taxon>Pinopsida</taxon>
        <taxon>Pinidae</taxon>
        <taxon>Conifers II</taxon>
        <taxon>Cupressales</taxon>
        <taxon>Taxaceae</taxon>
        <taxon>Taxus</taxon>
    </lineage>
</organism>
<dbReference type="GO" id="GO:0042023">
    <property type="term" value="P:DNA endoreduplication"/>
    <property type="evidence" value="ECO:0007669"/>
    <property type="project" value="InterPro"/>
</dbReference>
<evidence type="ECO:0000313" key="2">
    <source>
        <dbReference type="EMBL" id="KAH9321610.1"/>
    </source>
</evidence>
<feature type="non-terminal residue" evidence="2">
    <location>
        <position position="1"/>
    </location>
</feature>
<dbReference type="PANTHER" id="PTHR34810">
    <property type="entry name" value="DNA-BINDING PROTEIN BIN4"/>
    <property type="match status" value="1"/>
</dbReference>
<proteinExistence type="predicted"/>
<reference evidence="2 3" key="1">
    <citation type="journal article" date="2021" name="Nat. Plants">
        <title>The Taxus genome provides insights into paclitaxel biosynthesis.</title>
        <authorList>
            <person name="Xiong X."/>
            <person name="Gou J."/>
            <person name="Liao Q."/>
            <person name="Li Y."/>
            <person name="Zhou Q."/>
            <person name="Bi G."/>
            <person name="Li C."/>
            <person name="Du R."/>
            <person name="Wang X."/>
            <person name="Sun T."/>
            <person name="Guo L."/>
            <person name="Liang H."/>
            <person name="Lu P."/>
            <person name="Wu Y."/>
            <person name="Zhang Z."/>
            <person name="Ro D.K."/>
            <person name="Shang Y."/>
            <person name="Huang S."/>
            <person name="Yan J."/>
        </authorList>
    </citation>
    <scope>NUCLEOTIDE SEQUENCE [LARGE SCALE GENOMIC DNA]</scope>
    <source>
        <strain evidence="2">Ta-2019</strain>
    </source>
</reference>
<dbReference type="PANTHER" id="PTHR34810:SF1">
    <property type="entry name" value="DNA-BINDING PROTEIN BIN4"/>
    <property type="match status" value="1"/>
</dbReference>
<protein>
    <recommendedName>
        <fullName evidence="4">DNA-binding protein BIN4</fullName>
    </recommendedName>
</protein>
<dbReference type="OMA" id="KKANGMD"/>
<gene>
    <name evidence="2" type="ORF">KI387_016249</name>
</gene>
<dbReference type="GO" id="GO:0005634">
    <property type="term" value="C:nucleus"/>
    <property type="evidence" value="ECO:0007669"/>
    <property type="project" value="TreeGrafter"/>
</dbReference>
<comment type="caution">
    <text evidence="2">The sequence shown here is derived from an EMBL/GenBank/DDBJ whole genome shotgun (WGS) entry which is preliminary data.</text>
</comment>
<keyword evidence="3" id="KW-1185">Reference proteome</keyword>
<feature type="non-terminal residue" evidence="2">
    <location>
        <position position="248"/>
    </location>
</feature>
<dbReference type="EMBL" id="JAHRHJ020000003">
    <property type="protein sequence ID" value="KAH9321610.1"/>
    <property type="molecule type" value="Genomic_DNA"/>
</dbReference>
<feature type="region of interest" description="Disordered" evidence="1">
    <location>
        <begin position="1"/>
        <end position="102"/>
    </location>
</feature>
<evidence type="ECO:0008006" key="4">
    <source>
        <dbReference type="Google" id="ProtNLM"/>
    </source>
</evidence>
<accession>A0AA38GH46</accession>
<name>A0AA38GH46_TAXCH</name>
<dbReference type="Proteomes" id="UP000824469">
    <property type="component" value="Unassembled WGS sequence"/>
</dbReference>
<dbReference type="AlphaFoldDB" id="A0AA38GH46"/>
<evidence type="ECO:0000313" key="3">
    <source>
        <dbReference type="Proteomes" id="UP000824469"/>
    </source>
</evidence>
<dbReference type="GO" id="GO:0051276">
    <property type="term" value="P:chromosome organization"/>
    <property type="evidence" value="ECO:0007669"/>
    <property type="project" value="TreeGrafter"/>
</dbReference>
<dbReference type="GO" id="GO:0003690">
    <property type="term" value="F:double-stranded DNA binding"/>
    <property type="evidence" value="ECO:0007669"/>
    <property type="project" value="InterPro"/>
</dbReference>
<dbReference type="InterPro" id="IPR033246">
    <property type="entry name" value="BIN4"/>
</dbReference>
<feature type="compositionally biased region" description="Basic and acidic residues" evidence="1">
    <location>
        <begin position="75"/>
        <end position="102"/>
    </location>
</feature>
<evidence type="ECO:0000256" key="1">
    <source>
        <dbReference type="SAM" id="MobiDB-lite"/>
    </source>
</evidence>
<sequence length="248" mass="27153">APLQTFTTLSSSPSISPSREPPFLEEGEQQLKLGARGKRRETVLLSDSEEETPRKSLQKSKASKSPVGTKKGLGRKNENKDSVTVRKVKAGSDIREDSKKANGMDSSMLKVEGEGDGSKMEVDIDDALVADEDIPEKRMEPRVASRLPLVFADKVHRSKALLECEGEALDFSGDVGAVGRLVVSKTSTEDDEILLDLKGTIYKTTIVPSYTFCVVNFGQSEAKIEAIMDDFLQLQPHSNVYATETMIE</sequence>
<dbReference type="GO" id="GO:0009330">
    <property type="term" value="C:DNA topoisomerase type II (double strand cut, ATP-hydrolyzing) complex"/>
    <property type="evidence" value="ECO:0007669"/>
    <property type="project" value="InterPro"/>
</dbReference>